<organism evidence="1 2">
    <name type="scientific">Trichonephila inaurata madagascariensis</name>
    <dbReference type="NCBI Taxonomy" id="2747483"/>
    <lineage>
        <taxon>Eukaryota</taxon>
        <taxon>Metazoa</taxon>
        <taxon>Ecdysozoa</taxon>
        <taxon>Arthropoda</taxon>
        <taxon>Chelicerata</taxon>
        <taxon>Arachnida</taxon>
        <taxon>Araneae</taxon>
        <taxon>Araneomorphae</taxon>
        <taxon>Entelegynae</taxon>
        <taxon>Araneoidea</taxon>
        <taxon>Nephilidae</taxon>
        <taxon>Trichonephila</taxon>
        <taxon>Trichonephila inaurata</taxon>
    </lineage>
</organism>
<reference evidence="1" key="1">
    <citation type="submission" date="2020-08" db="EMBL/GenBank/DDBJ databases">
        <title>Multicomponent nature underlies the extraordinary mechanical properties of spider dragline silk.</title>
        <authorList>
            <person name="Kono N."/>
            <person name="Nakamura H."/>
            <person name="Mori M."/>
            <person name="Yoshida Y."/>
            <person name="Ohtoshi R."/>
            <person name="Malay A.D."/>
            <person name="Moran D.A.P."/>
            <person name="Tomita M."/>
            <person name="Numata K."/>
            <person name="Arakawa K."/>
        </authorList>
    </citation>
    <scope>NUCLEOTIDE SEQUENCE</scope>
</reference>
<dbReference type="AlphaFoldDB" id="A0A8X6XAU8"/>
<proteinExistence type="predicted"/>
<dbReference type="Proteomes" id="UP000886998">
    <property type="component" value="Unassembled WGS sequence"/>
</dbReference>
<sequence>MASDLKFEIFASRLLGSFWFKTGFLSKVPEILSLYPKEYDFDPENADIYDESYHTAVFVKLLFYRCVFDDEILKLPTPFESSPSYISDYISRTCRRDGMFGDLTIFELLLTSVLFVMYLSSYCYRKFGYKDVIRYAHLSWAMYFDEYKEEFYRQGGWSQLKMVSLSYELPYKFMPLYSQEACHSYEERRDSILRVMIAVDNYKTFAGRIRTNCKTVSKAWVKYHLQNISKSEDSTATIDASKSQDIVYPKAIENFLLHFRCLFDHNTSDILRVKAFPMLIDSGTQCTEENPQSLNDIAANQQSDTEVKEREIGLPLQENHNQIDKLIVTDITRYKGTTSNTRENNSSRKDSFLKLKVTSRDNFPRTKTQVTKERELNEENKKEIDLERKSSEVKCLLRMILVLGSREGIIHVRSSLQHLDIKKNLRYKKKI</sequence>
<comment type="caution">
    <text evidence="1">The sequence shown here is derived from an EMBL/GenBank/DDBJ whole genome shotgun (WGS) entry which is preliminary data.</text>
</comment>
<evidence type="ECO:0000313" key="2">
    <source>
        <dbReference type="Proteomes" id="UP000886998"/>
    </source>
</evidence>
<evidence type="ECO:0000313" key="1">
    <source>
        <dbReference type="EMBL" id="GFY49139.1"/>
    </source>
</evidence>
<protein>
    <submittedName>
        <fullName evidence="1">Uncharacterized protein</fullName>
    </submittedName>
</protein>
<keyword evidence="2" id="KW-1185">Reference proteome</keyword>
<dbReference type="EMBL" id="BMAV01006847">
    <property type="protein sequence ID" value="GFY49139.1"/>
    <property type="molecule type" value="Genomic_DNA"/>
</dbReference>
<dbReference type="OrthoDB" id="6427821at2759"/>
<accession>A0A8X6XAU8</accession>
<gene>
    <name evidence="1" type="primary">AVEN_117468_1</name>
    <name evidence="1" type="ORF">TNIN_390241</name>
</gene>
<name>A0A8X6XAU8_9ARAC</name>